<dbReference type="GO" id="GO:0000139">
    <property type="term" value="C:Golgi membrane"/>
    <property type="evidence" value="ECO:0007669"/>
    <property type="project" value="TreeGrafter"/>
</dbReference>
<evidence type="ECO:0000256" key="3">
    <source>
        <dbReference type="ARBA" id="ARBA00022679"/>
    </source>
</evidence>
<keyword evidence="3" id="KW-0808">Transferase</keyword>
<evidence type="ECO:0000256" key="1">
    <source>
        <dbReference type="ARBA" id="ARBA00005664"/>
    </source>
</evidence>
<gene>
    <name evidence="4" type="ORF">LTR05_002419</name>
</gene>
<sequence>MYEQALLTHQEHNKQWGYQHFIQRRGELGPWSKHSYILKLLVDELEKSSSQRLDWLFWHDADVLLMNNHIPLEAFLPPPTEPWAHVNFLASNDLLGLNIGVFLIRVCEWSVYFLAAGLSYPYFRPEVRLRHDEQGPLNMLVTEKKFKNNTIHVPQSWFNPYQSSVHDADDDDDDDNDASIPPEWNWRLTYFEPGDLLVHFPGTKDTREQLMQEYIDRRAANWNLYKRPLNETRAYANITHFWQEDAKRESKRQLDYWRAYHIMYHDVGPGEAMITRNGIKETKSSMEGNSTQKEIDDAIRHYTAARIAPKRESYRKVWREMLLGTRPDKTYPF</sequence>
<evidence type="ECO:0000313" key="4">
    <source>
        <dbReference type="EMBL" id="KAK5088202.1"/>
    </source>
</evidence>
<organism evidence="4 5">
    <name type="scientific">Lithohypha guttulata</name>
    <dbReference type="NCBI Taxonomy" id="1690604"/>
    <lineage>
        <taxon>Eukaryota</taxon>
        <taxon>Fungi</taxon>
        <taxon>Dikarya</taxon>
        <taxon>Ascomycota</taxon>
        <taxon>Pezizomycotina</taxon>
        <taxon>Eurotiomycetes</taxon>
        <taxon>Chaetothyriomycetidae</taxon>
        <taxon>Chaetothyriales</taxon>
        <taxon>Trichomeriaceae</taxon>
        <taxon>Lithohypha</taxon>
    </lineage>
</organism>
<evidence type="ECO:0008006" key="6">
    <source>
        <dbReference type="Google" id="ProtNLM"/>
    </source>
</evidence>
<dbReference type="PANTHER" id="PTHR31306">
    <property type="entry name" value="ALPHA-1,6-MANNOSYLTRANSFERASE MNN11-RELATED"/>
    <property type="match status" value="1"/>
</dbReference>
<name>A0AAN7T3U5_9EURO</name>
<dbReference type="EMBL" id="JAVRRJ010000002">
    <property type="protein sequence ID" value="KAK5088202.1"/>
    <property type="molecule type" value="Genomic_DNA"/>
</dbReference>
<proteinExistence type="inferred from homology"/>
<keyword evidence="5" id="KW-1185">Reference proteome</keyword>
<comment type="similarity">
    <text evidence="1">Belongs to the glycosyltransferase 34 family.</text>
</comment>
<dbReference type="PANTHER" id="PTHR31306:SF8">
    <property type="entry name" value="GLYCOSYLTRANSFERASE FAMILY 34 PROTEIN"/>
    <property type="match status" value="1"/>
</dbReference>
<comment type="caution">
    <text evidence="4">The sequence shown here is derived from an EMBL/GenBank/DDBJ whole genome shotgun (WGS) entry which is preliminary data.</text>
</comment>
<evidence type="ECO:0000256" key="2">
    <source>
        <dbReference type="ARBA" id="ARBA00022676"/>
    </source>
</evidence>
<reference evidence="4 5" key="1">
    <citation type="submission" date="2023-08" db="EMBL/GenBank/DDBJ databases">
        <title>Black Yeasts Isolated from many extreme environments.</title>
        <authorList>
            <person name="Coleine C."/>
            <person name="Stajich J.E."/>
            <person name="Selbmann L."/>
        </authorList>
    </citation>
    <scope>NUCLEOTIDE SEQUENCE [LARGE SCALE GENOMIC DNA]</scope>
    <source>
        <strain evidence="4 5">CCFEE 5910</strain>
    </source>
</reference>
<dbReference type="AlphaFoldDB" id="A0AAN7T3U5"/>
<dbReference type="Proteomes" id="UP001309876">
    <property type="component" value="Unassembled WGS sequence"/>
</dbReference>
<dbReference type="GO" id="GO:0006487">
    <property type="term" value="P:protein N-linked glycosylation"/>
    <property type="evidence" value="ECO:0007669"/>
    <property type="project" value="TreeGrafter"/>
</dbReference>
<dbReference type="Pfam" id="PF05637">
    <property type="entry name" value="Glyco_transf_34"/>
    <property type="match status" value="1"/>
</dbReference>
<accession>A0AAN7T3U5</accession>
<protein>
    <recommendedName>
        <fullName evidence="6">Glycosyltransferase family 34 protein</fullName>
    </recommendedName>
</protein>
<dbReference type="InterPro" id="IPR029044">
    <property type="entry name" value="Nucleotide-diphossugar_trans"/>
</dbReference>
<dbReference type="Gene3D" id="3.90.550.10">
    <property type="entry name" value="Spore Coat Polysaccharide Biosynthesis Protein SpsA, Chain A"/>
    <property type="match status" value="1"/>
</dbReference>
<keyword evidence="2" id="KW-0328">Glycosyltransferase</keyword>
<dbReference type="InterPro" id="IPR008630">
    <property type="entry name" value="Glyco_trans_34"/>
</dbReference>
<evidence type="ECO:0000313" key="5">
    <source>
        <dbReference type="Proteomes" id="UP001309876"/>
    </source>
</evidence>
<dbReference type="GO" id="GO:0016757">
    <property type="term" value="F:glycosyltransferase activity"/>
    <property type="evidence" value="ECO:0007669"/>
    <property type="project" value="UniProtKB-KW"/>
</dbReference>